<name>S8DUS8_FOMSC</name>
<evidence type="ECO:0000313" key="2">
    <source>
        <dbReference type="Proteomes" id="UP000015241"/>
    </source>
</evidence>
<dbReference type="Proteomes" id="UP000015241">
    <property type="component" value="Unassembled WGS sequence"/>
</dbReference>
<keyword evidence="2" id="KW-1185">Reference proteome</keyword>
<sequence length="231" mass="25855">MADKAHKVARPASLDELCDIAKKVVDVFAKHDLTCSLTGDLACALQGVPRRPYDVVVVVSTEGHDQNQLKAMIAASDGDFYTITPRDSRSKRKALCYKLPNRSSERKRGCEIHILLPDVLNIPDVPKDRIMTLRGLPVMPITVLMFLKLQTWSDRRESVASYMKSRQHDEDVKDIRELLAMIRGRGGDLSTKALLDWLPLTAVYAALGRMTEFANTFPDSATNWRVTGAMK</sequence>
<dbReference type="HOGENOM" id="CLU_047728_0_0_1"/>
<dbReference type="eggNOG" id="ENOG502SQ2J">
    <property type="taxonomic scope" value="Eukaryota"/>
</dbReference>
<evidence type="ECO:0000313" key="1">
    <source>
        <dbReference type="EMBL" id="EPS96931.1"/>
    </source>
</evidence>
<proteinExistence type="predicted"/>
<protein>
    <submittedName>
        <fullName evidence="1">Uncharacterized protein</fullName>
    </submittedName>
</protein>
<reference evidence="1 2" key="1">
    <citation type="journal article" date="2012" name="Science">
        <title>The Paleozoic origin of enzymatic lignin decomposition reconstructed from 31 fungal genomes.</title>
        <authorList>
            <person name="Floudas D."/>
            <person name="Binder M."/>
            <person name="Riley R."/>
            <person name="Barry K."/>
            <person name="Blanchette R.A."/>
            <person name="Henrissat B."/>
            <person name="Martinez A.T."/>
            <person name="Otillar R."/>
            <person name="Spatafora J.W."/>
            <person name="Yadav J.S."/>
            <person name="Aerts A."/>
            <person name="Benoit I."/>
            <person name="Boyd A."/>
            <person name="Carlson A."/>
            <person name="Copeland A."/>
            <person name="Coutinho P.M."/>
            <person name="de Vries R.P."/>
            <person name="Ferreira P."/>
            <person name="Findley K."/>
            <person name="Foster B."/>
            <person name="Gaskell J."/>
            <person name="Glotzer D."/>
            <person name="Gorecki P."/>
            <person name="Heitman J."/>
            <person name="Hesse C."/>
            <person name="Hori C."/>
            <person name="Igarashi K."/>
            <person name="Jurgens J.A."/>
            <person name="Kallen N."/>
            <person name="Kersten P."/>
            <person name="Kohler A."/>
            <person name="Kuees U."/>
            <person name="Kumar T.K.A."/>
            <person name="Kuo A."/>
            <person name="LaButti K."/>
            <person name="Larrondo L.F."/>
            <person name="Lindquist E."/>
            <person name="Ling A."/>
            <person name="Lombard V."/>
            <person name="Lucas S."/>
            <person name="Lundell T."/>
            <person name="Martin R."/>
            <person name="McLaughlin D.J."/>
            <person name="Morgenstern I."/>
            <person name="Morin E."/>
            <person name="Murat C."/>
            <person name="Nagy L.G."/>
            <person name="Nolan M."/>
            <person name="Ohm R.A."/>
            <person name="Patyshakuliyeva A."/>
            <person name="Rokas A."/>
            <person name="Ruiz-Duenas F.J."/>
            <person name="Sabat G."/>
            <person name="Salamov A."/>
            <person name="Samejima M."/>
            <person name="Schmutz J."/>
            <person name="Slot J.C."/>
            <person name="St John F."/>
            <person name="Stenlid J."/>
            <person name="Sun H."/>
            <person name="Sun S."/>
            <person name="Syed K."/>
            <person name="Tsang A."/>
            <person name="Wiebenga A."/>
            <person name="Young D."/>
            <person name="Pisabarro A."/>
            <person name="Eastwood D.C."/>
            <person name="Martin F."/>
            <person name="Cullen D."/>
            <person name="Grigoriev I.V."/>
            <person name="Hibbett D.S."/>
        </authorList>
    </citation>
    <scope>NUCLEOTIDE SEQUENCE</scope>
    <source>
        <strain evidence="2">FP-58527</strain>
    </source>
</reference>
<dbReference type="AlphaFoldDB" id="S8DUS8"/>
<dbReference type="EMBL" id="KE504182">
    <property type="protein sequence ID" value="EPS96931.1"/>
    <property type="molecule type" value="Genomic_DNA"/>
</dbReference>
<organism evidence="1 2">
    <name type="scientific">Fomitopsis schrenkii</name>
    <name type="common">Brown rot fungus</name>
    <dbReference type="NCBI Taxonomy" id="2126942"/>
    <lineage>
        <taxon>Eukaryota</taxon>
        <taxon>Fungi</taxon>
        <taxon>Dikarya</taxon>
        <taxon>Basidiomycota</taxon>
        <taxon>Agaricomycotina</taxon>
        <taxon>Agaricomycetes</taxon>
        <taxon>Polyporales</taxon>
        <taxon>Fomitopsis</taxon>
    </lineage>
</organism>
<dbReference type="InParanoid" id="S8DUS8"/>
<dbReference type="OrthoDB" id="3133286at2759"/>
<accession>S8DUS8</accession>
<gene>
    <name evidence="1" type="ORF">FOMPIDRAFT_101647</name>
</gene>